<dbReference type="GO" id="GO:0004527">
    <property type="term" value="F:exonuclease activity"/>
    <property type="evidence" value="ECO:0007669"/>
    <property type="project" value="UniProtKB-KW"/>
</dbReference>
<keyword evidence="1" id="KW-0255">Endonuclease</keyword>
<name>A0A392RK19_9FABA</name>
<keyword evidence="1" id="KW-0269">Exonuclease</keyword>
<dbReference type="GO" id="GO:0004519">
    <property type="term" value="F:endonuclease activity"/>
    <property type="evidence" value="ECO:0007669"/>
    <property type="project" value="UniProtKB-KW"/>
</dbReference>
<organism evidence="1 2">
    <name type="scientific">Trifolium medium</name>
    <dbReference type="NCBI Taxonomy" id="97028"/>
    <lineage>
        <taxon>Eukaryota</taxon>
        <taxon>Viridiplantae</taxon>
        <taxon>Streptophyta</taxon>
        <taxon>Embryophyta</taxon>
        <taxon>Tracheophyta</taxon>
        <taxon>Spermatophyta</taxon>
        <taxon>Magnoliopsida</taxon>
        <taxon>eudicotyledons</taxon>
        <taxon>Gunneridae</taxon>
        <taxon>Pentapetalae</taxon>
        <taxon>rosids</taxon>
        <taxon>fabids</taxon>
        <taxon>Fabales</taxon>
        <taxon>Fabaceae</taxon>
        <taxon>Papilionoideae</taxon>
        <taxon>50 kb inversion clade</taxon>
        <taxon>NPAAA clade</taxon>
        <taxon>Hologalegina</taxon>
        <taxon>IRL clade</taxon>
        <taxon>Trifolieae</taxon>
        <taxon>Trifolium</taxon>
    </lineage>
</organism>
<keyword evidence="1" id="KW-0540">Nuclease</keyword>
<feature type="non-terminal residue" evidence="1">
    <location>
        <position position="99"/>
    </location>
</feature>
<keyword evidence="1" id="KW-0378">Hydrolase</keyword>
<accession>A0A392RK19</accession>
<proteinExistence type="predicted"/>
<dbReference type="Proteomes" id="UP000265520">
    <property type="component" value="Unassembled WGS sequence"/>
</dbReference>
<evidence type="ECO:0000313" key="1">
    <source>
        <dbReference type="EMBL" id="MCI36384.1"/>
    </source>
</evidence>
<sequence>MTHAQNLPSRIESLKNRLSTLDQKGEDEVLSEEELVEFHGVTSDIHSLSRLNASISWQQSRSLWLKEGDANSKYFHSVLAGRRRRNAVSVIQVDGVTLE</sequence>
<comment type="caution">
    <text evidence="1">The sequence shown here is derived from an EMBL/GenBank/DDBJ whole genome shotgun (WGS) entry which is preliminary data.</text>
</comment>
<protein>
    <submittedName>
        <fullName evidence="1">Endonuclease/exonuclease/phosphatase family protein</fullName>
    </submittedName>
</protein>
<reference evidence="1 2" key="1">
    <citation type="journal article" date="2018" name="Front. Plant Sci.">
        <title>Red Clover (Trifolium pratense) and Zigzag Clover (T. medium) - A Picture of Genomic Similarities and Differences.</title>
        <authorList>
            <person name="Dluhosova J."/>
            <person name="Istvanek J."/>
            <person name="Nedelnik J."/>
            <person name="Repkova J."/>
        </authorList>
    </citation>
    <scope>NUCLEOTIDE SEQUENCE [LARGE SCALE GENOMIC DNA]</scope>
    <source>
        <strain evidence="2">cv. 10/8</strain>
        <tissue evidence="1">Leaf</tissue>
    </source>
</reference>
<dbReference type="AlphaFoldDB" id="A0A392RK19"/>
<dbReference type="EMBL" id="LXQA010233255">
    <property type="protein sequence ID" value="MCI36384.1"/>
    <property type="molecule type" value="Genomic_DNA"/>
</dbReference>
<evidence type="ECO:0000313" key="2">
    <source>
        <dbReference type="Proteomes" id="UP000265520"/>
    </source>
</evidence>
<keyword evidence="2" id="KW-1185">Reference proteome</keyword>